<feature type="coiled-coil region" evidence="1">
    <location>
        <begin position="41"/>
        <end position="93"/>
    </location>
</feature>
<evidence type="ECO:0000313" key="2">
    <source>
        <dbReference type="EMBL" id="NRT91443.1"/>
    </source>
</evidence>
<dbReference type="Proteomes" id="UP001193748">
    <property type="component" value="Unassembled WGS sequence"/>
</dbReference>
<proteinExistence type="predicted"/>
<dbReference type="AlphaFoldDB" id="A0AAX0BA86"/>
<gene>
    <name evidence="2" type="ORF">B0H41_005122</name>
</gene>
<reference evidence="2" key="2">
    <citation type="journal article" date="2022" name="Nat. Biotechnol.">
        <title>Carbon-negative production of acetone and isopropanol by gas fermentation at industrial pilot scale.</title>
        <authorList>
            <person name="Liew F.E."/>
            <person name="Nogle R."/>
            <person name="Abdalla T."/>
            <person name="Rasor B.J."/>
            <person name="Canter C."/>
            <person name="Jensen R.O."/>
            <person name="Wang L."/>
            <person name="Strutz J."/>
            <person name="Chirania P."/>
            <person name="De Tissera S."/>
            <person name="Mueller A.P."/>
            <person name="Ruan Z."/>
            <person name="Gao A."/>
            <person name="Tran L."/>
            <person name="Engle N.L."/>
            <person name="Bromley J.C."/>
            <person name="Daniell J."/>
            <person name="Conrado R."/>
            <person name="Tschaplinski T.J."/>
            <person name="Giannone R.J."/>
            <person name="Hettich R.L."/>
            <person name="Karim A.S."/>
            <person name="Simpson S.D."/>
            <person name="Brown S.D."/>
            <person name="Leang C."/>
            <person name="Jewett M.C."/>
            <person name="Kopke M."/>
        </authorList>
    </citation>
    <scope>NUCLEOTIDE SEQUENCE</scope>
    <source>
        <strain evidence="2">DJ080</strain>
    </source>
</reference>
<organism evidence="2 3">
    <name type="scientific">Clostridium beijerinckii</name>
    <name type="common">Clostridium MP</name>
    <dbReference type="NCBI Taxonomy" id="1520"/>
    <lineage>
        <taxon>Bacteria</taxon>
        <taxon>Bacillati</taxon>
        <taxon>Bacillota</taxon>
        <taxon>Clostridia</taxon>
        <taxon>Eubacteriales</taxon>
        <taxon>Clostridiaceae</taxon>
        <taxon>Clostridium</taxon>
    </lineage>
</organism>
<reference evidence="2" key="1">
    <citation type="submission" date="2020-05" db="EMBL/GenBank/DDBJ databases">
        <authorList>
            <person name="Brown S."/>
            <person name="Huntemann M."/>
            <person name="Clum A."/>
            <person name="Spunde A."/>
            <person name="Palaniappan K."/>
            <person name="Ritter S."/>
            <person name="Mikhailova N."/>
            <person name="Chen I.-M."/>
            <person name="Stamatis D."/>
            <person name="Reddy T."/>
            <person name="O'Malley R."/>
            <person name="Daum C."/>
            <person name="Shapiro N."/>
            <person name="Ivanova N."/>
            <person name="Kyrpides N."/>
            <person name="Woyke T."/>
        </authorList>
    </citation>
    <scope>NUCLEOTIDE SEQUENCE</scope>
    <source>
        <strain evidence="2">DJ080</strain>
    </source>
</reference>
<protein>
    <submittedName>
        <fullName evidence="2">Small-conductance mechanosensitive channel</fullName>
    </submittedName>
</protein>
<comment type="caution">
    <text evidence="2">The sequence shown here is derived from an EMBL/GenBank/DDBJ whole genome shotgun (WGS) entry which is preliminary data.</text>
</comment>
<sequence length="206" mass="24015">MPLILLIIGFSLIVYNYRSIKRENNINKENDTLNISFQSVLQDSKEELNDYKMEIGLLRRDIAESLTELQEEIIKIKIDLKELKNVEEGYENKEDLEIEEFLDKYDIDDSINYREDTEDHKKSKRLYIVDDSIMELDEEYTESLTDTDIDEEIGVISEINFSESADSNKTQSIKRLLNAGLTEDEICRELSVSKGEVLLVKGLFKK</sequence>
<dbReference type="RefSeq" id="WP_173711953.1">
    <property type="nucleotide sequence ID" value="NZ_JABSWW010000001.1"/>
</dbReference>
<keyword evidence="1" id="KW-0175">Coiled coil</keyword>
<evidence type="ECO:0000313" key="3">
    <source>
        <dbReference type="Proteomes" id="UP001193748"/>
    </source>
</evidence>
<name>A0AAX0BA86_CLOBE</name>
<dbReference type="EMBL" id="JABSWW010000001">
    <property type="protein sequence ID" value="NRT91443.1"/>
    <property type="molecule type" value="Genomic_DNA"/>
</dbReference>
<accession>A0AAX0BA86</accession>
<evidence type="ECO:0000256" key="1">
    <source>
        <dbReference type="SAM" id="Coils"/>
    </source>
</evidence>